<dbReference type="OrthoDB" id="7861828at2"/>
<protein>
    <submittedName>
        <fullName evidence="1">Plasmid stabilization system protein ParE</fullName>
    </submittedName>
</protein>
<keyword evidence="2" id="KW-1185">Reference proteome</keyword>
<gene>
    <name evidence="1" type="ORF">C8N34_13717</name>
</gene>
<accession>A0A2T6A7K1</accession>
<sequence>MKVFLTETAEDCLWAIWDHDRLYSESLADKFQRDIDRFIRDTIAANPEIGHLWHAPRGIRRVIFRRRHNIFYALRDDAALILFVFDGRMVINQQIAESGLDVEGLIVRSED</sequence>
<proteinExistence type="predicted"/>
<dbReference type="RefSeq" id="WP_108130934.1">
    <property type="nucleotide sequence ID" value="NZ_QBKP01000037.1"/>
</dbReference>
<organism evidence="1 2">
    <name type="scientific">Gemmobacter caeni</name>
    <dbReference type="NCBI Taxonomy" id="589035"/>
    <lineage>
        <taxon>Bacteria</taxon>
        <taxon>Pseudomonadati</taxon>
        <taxon>Pseudomonadota</taxon>
        <taxon>Alphaproteobacteria</taxon>
        <taxon>Rhodobacterales</taxon>
        <taxon>Paracoccaceae</taxon>
        <taxon>Gemmobacter</taxon>
    </lineage>
</organism>
<dbReference type="AlphaFoldDB" id="A0A2T6A7K1"/>
<evidence type="ECO:0000313" key="2">
    <source>
        <dbReference type="Proteomes" id="UP000244224"/>
    </source>
</evidence>
<dbReference type="EMBL" id="QBKP01000037">
    <property type="protein sequence ID" value="PTX39755.1"/>
    <property type="molecule type" value="Genomic_DNA"/>
</dbReference>
<name>A0A2T6A7K1_9RHOB</name>
<evidence type="ECO:0000313" key="1">
    <source>
        <dbReference type="EMBL" id="PTX39755.1"/>
    </source>
</evidence>
<comment type="caution">
    <text evidence="1">The sequence shown here is derived from an EMBL/GenBank/DDBJ whole genome shotgun (WGS) entry which is preliminary data.</text>
</comment>
<dbReference type="InterPro" id="IPR035093">
    <property type="entry name" value="RelE/ParE_toxin_dom_sf"/>
</dbReference>
<dbReference type="Gene3D" id="3.30.2310.20">
    <property type="entry name" value="RelE-like"/>
    <property type="match status" value="1"/>
</dbReference>
<dbReference type="Proteomes" id="UP000244224">
    <property type="component" value="Unassembled WGS sequence"/>
</dbReference>
<reference evidence="1 2" key="1">
    <citation type="submission" date="2018-04" db="EMBL/GenBank/DDBJ databases">
        <title>Genomic Encyclopedia of Archaeal and Bacterial Type Strains, Phase II (KMG-II): from individual species to whole genera.</title>
        <authorList>
            <person name="Goeker M."/>
        </authorList>
    </citation>
    <scope>NUCLEOTIDE SEQUENCE [LARGE SCALE GENOMIC DNA]</scope>
    <source>
        <strain evidence="1 2">DSM 21823</strain>
    </source>
</reference>